<feature type="domain" description="Aldehyde dehydrogenase" evidence="5">
    <location>
        <begin position="53"/>
        <end position="513"/>
    </location>
</feature>
<keyword evidence="2 4" id="KW-0560">Oxidoreductase</keyword>
<evidence type="ECO:0000313" key="6">
    <source>
        <dbReference type="EMBL" id="GFG57705.1"/>
    </source>
</evidence>
<evidence type="ECO:0000256" key="4">
    <source>
        <dbReference type="RuleBase" id="RU003345"/>
    </source>
</evidence>
<organism evidence="6 7">
    <name type="scientific">Mycolicibacterium murale</name>
    <dbReference type="NCBI Taxonomy" id="182220"/>
    <lineage>
        <taxon>Bacteria</taxon>
        <taxon>Bacillati</taxon>
        <taxon>Actinomycetota</taxon>
        <taxon>Actinomycetes</taxon>
        <taxon>Mycobacteriales</taxon>
        <taxon>Mycobacteriaceae</taxon>
        <taxon>Mycolicibacterium</taxon>
    </lineage>
</organism>
<dbReference type="Pfam" id="PF00171">
    <property type="entry name" value="Aldedh"/>
    <property type="match status" value="1"/>
</dbReference>
<evidence type="ECO:0000256" key="1">
    <source>
        <dbReference type="ARBA" id="ARBA00009986"/>
    </source>
</evidence>
<evidence type="ECO:0000259" key="5">
    <source>
        <dbReference type="Pfam" id="PF00171"/>
    </source>
</evidence>
<dbReference type="InterPro" id="IPR029510">
    <property type="entry name" value="Ald_DH_CS_GLU"/>
</dbReference>
<comment type="caution">
    <text evidence="6">The sequence shown here is derived from an EMBL/GenBank/DDBJ whole genome shotgun (WGS) entry which is preliminary data.</text>
</comment>
<feature type="active site" evidence="3">
    <location>
        <position position="289"/>
    </location>
</feature>
<gene>
    <name evidence="6" type="ORF">MMUR_18410</name>
</gene>
<dbReference type="InterPro" id="IPR015590">
    <property type="entry name" value="Aldehyde_DH_dom"/>
</dbReference>
<dbReference type="PANTHER" id="PTHR42804:SF1">
    <property type="entry name" value="ALDEHYDE DEHYDROGENASE-RELATED"/>
    <property type="match status" value="1"/>
</dbReference>
<keyword evidence="7" id="KW-1185">Reference proteome</keyword>
<proteinExistence type="inferred from homology"/>
<dbReference type="CDD" id="cd07089">
    <property type="entry name" value="ALDH_CddD-AldA-like"/>
    <property type="match status" value="1"/>
</dbReference>
<dbReference type="SUPFAM" id="SSF53720">
    <property type="entry name" value="ALDH-like"/>
    <property type="match status" value="1"/>
</dbReference>
<evidence type="ECO:0000313" key="7">
    <source>
        <dbReference type="Proteomes" id="UP000465241"/>
    </source>
</evidence>
<protein>
    <submittedName>
        <fullName evidence="6">Aldehyde dehydrogenase</fullName>
    </submittedName>
</protein>
<dbReference type="FunFam" id="3.40.605.10:FF:000007">
    <property type="entry name" value="NAD/NADP-dependent betaine aldehyde dehydrogenase"/>
    <property type="match status" value="1"/>
</dbReference>
<dbReference type="Proteomes" id="UP000465241">
    <property type="component" value="Unassembled WGS sequence"/>
</dbReference>
<dbReference type="InterPro" id="IPR016162">
    <property type="entry name" value="Ald_DH_N"/>
</dbReference>
<name>A0A7I9WIY1_9MYCO</name>
<dbReference type="PANTHER" id="PTHR42804">
    <property type="entry name" value="ALDEHYDE DEHYDROGENASE"/>
    <property type="match status" value="1"/>
</dbReference>
<evidence type="ECO:0000256" key="2">
    <source>
        <dbReference type="ARBA" id="ARBA00023002"/>
    </source>
</evidence>
<accession>A0A7I9WIY1</accession>
<dbReference type="Gene3D" id="3.40.605.10">
    <property type="entry name" value="Aldehyde Dehydrogenase, Chain A, domain 1"/>
    <property type="match status" value="1"/>
</dbReference>
<dbReference type="EMBL" id="BLKT01000003">
    <property type="protein sequence ID" value="GFG57705.1"/>
    <property type="molecule type" value="Genomic_DNA"/>
</dbReference>
<dbReference type="GO" id="GO:0016620">
    <property type="term" value="F:oxidoreductase activity, acting on the aldehyde or oxo group of donors, NAD or NADP as acceptor"/>
    <property type="evidence" value="ECO:0007669"/>
    <property type="project" value="InterPro"/>
</dbReference>
<dbReference type="AlphaFoldDB" id="A0A7I9WIY1"/>
<dbReference type="InterPro" id="IPR016161">
    <property type="entry name" value="Ald_DH/histidinol_DH"/>
</dbReference>
<dbReference type="Gene3D" id="3.40.309.10">
    <property type="entry name" value="Aldehyde Dehydrogenase, Chain A, domain 2"/>
    <property type="match status" value="1"/>
</dbReference>
<comment type="similarity">
    <text evidence="1 4">Belongs to the aldehyde dehydrogenase family.</text>
</comment>
<dbReference type="PROSITE" id="PS00687">
    <property type="entry name" value="ALDEHYDE_DEHYDR_GLU"/>
    <property type="match status" value="1"/>
</dbReference>
<dbReference type="RefSeq" id="WP_193488802.1">
    <property type="nucleotide sequence ID" value="NZ_BAAAMC010000012.1"/>
</dbReference>
<dbReference type="InterPro" id="IPR016163">
    <property type="entry name" value="Ald_DH_C"/>
</dbReference>
<evidence type="ECO:0000256" key="3">
    <source>
        <dbReference type="PROSITE-ProRule" id="PRU10007"/>
    </source>
</evidence>
<reference evidence="6 7" key="1">
    <citation type="journal article" date="2019" name="Emerg. Microbes Infect.">
        <title>Comprehensive subspecies identification of 175 nontuberculous mycobacteria species based on 7547 genomic profiles.</title>
        <authorList>
            <person name="Matsumoto Y."/>
            <person name="Kinjo T."/>
            <person name="Motooka D."/>
            <person name="Nabeya D."/>
            <person name="Jung N."/>
            <person name="Uechi K."/>
            <person name="Horii T."/>
            <person name="Iida T."/>
            <person name="Fujita J."/>
            <person name="Nakamura S."/>
        </authorList>
    </citation>
    <scope>NUCLEOTIDE SEQUENCE [LARGE SCALE GENOMIC DNA]</scope>
    <source>
        <strain evidence="6 7">JCM 13392</strain>
    </source>
</reference>
<sequence length="517" mass="54963">MTTSINLDNLMSGLRGLWGSAEPAESTMALLRRGVRGEEAMLIDGELVGAKNAATFDNINPATEQVIGAVADADVADVDRAIGAARRAFDTTSWPHDAQMRRHCLLQLHQAMLESADLFRALAVTEIGVAVRTSNTFHSDWPISSIPYWADMAVGFDYEHAMPDRPWSAGSHHLIRHEPIGVVAAITPWNFPLQTAMTKVLPALAAGATVILKPAFQTPWHATLLAKLIAERTDFPAGVINIVTPSDNAVAERLALDPRVDLVHFTGSTAVGKQLMADASTRVARVALELGGKSANIVLDDADFTQIVPLAAGVVCMNAGQGCVLPTRLLVPRSRYAEAQELARVAYENIPYGDPTDPQVIQGPQISALQQKRVLDLIALGVDEGATLLAGGGKPAGLGSGFYVEPTLFADVDPESAIAQREIFGPVLAMIPYDSVDHAIDIANNTAYGLAGSVWGSDESAIAVARRIRSGMIAVNGGFYYGHDLPSGGFKQSGLGRESGTQGFEEFLETKVIAIAV</sequence>